<sequence length="211" mass="23841">MRVNCPGRFYHLQFLVINSFGESERKFNSLPSLVLIFCIQHTRHTRSTGSAEFTALLEPEHLFRKNPVEEIVETSSEEMGDQSTRRTVSNYAKSTDGGVCSSITQPTVEANSWQFPSHIMSTIATNVQFHGNSHENPHSHLTRFSRVCDIFRLNGVTEDAKLLCLFPFSLADKAATWRESLPNGSITTWAAMKDKFLAKYYPLLRLPITGV</sequence>
<name>A0ACB9FYJ5_9ASTR</name>
<gene>
    <name evidence="1" type="ORF">L1987_45627</name>
</gene>
<dbReference type="EMBL" id="CM042032">
    <property type="protein sequence ID" value="KAI3775871.1"/>
    <property type="molecule type" value="Genomic_DNA"/>
</dbReference>
<evidence type="ECO:0000313" key="1">
    <source>
        <dbReference type="EMBL" id="KAI3775871.1"/>
    </source>
</evidence>
<proteinExistence type="predicted"/>
<protein>
    <submittedName>
        <fullName evidence="1">Uncharacterized protein</fullName>
    </submittedName>
</protein>
<comment type="caution">
    <text evidence="1">The sequence shown here is derived from an EMBL/GenBank/DDBJ whole genome shotgun (WGS) entry which is preliminary data.</text>
</comment>
<reference evidence="1 2" key="2">
    <citation type="journal article" date="2022" name="Mol. Ecol. Resour.">
        <title>The genomes of chicory, endive, great burdock and yacon provide insights into Asteraceae paleo-polyploidization history and plant inulin production.</title>
        <authorList>
            <person name="Fan W."/>
            <person name="Wang S."/>
            <person name="Wang H."/>
            <person name="Wang A."/>
            <person name="Jiang F."/>
            <person name="Liu H."/>
            <person name="Zhao H."/>
            <person name="Xu D."/>
            <person name="Zhang Y."/>
        </authorList>
    </citation>
    <scope>NUCLEOTIDE SEQUENCE [LARGE SCALE GENOMIC DNA]</scope>
    <source>
        <strain evidence="2">cv. Yunnan</strain>
        <tissue evidence="1">Leaves</tissue>
    </source>
</reference>
<evidence type="ECO:0000313" key="2">
    <source>
        <dbReference type="Proteomes" id="UP001056120"/>
    </source>
</evidence>
<organism evidence="1 2">
    <name type="scientific">Smallanthus sonchifolius</name>
    <dbReference type="NCBI Taxonomy" id="185202"/>
    <lineage>
        <taxon>Eukaryota</taxon>
        <taxon>Viridiplantae</taxon>
        <taxon>Streptophyta</taxon>
        <taxon>Embryophyta</taxon>
        <taxon>Tracheophyta</taxon>
        <taxon>Spermatophyta</taxon>
        <taxon>Magnoliopsida</taxon>
        <taxon>eudicotyledons</taxon>
        <taxon>Gunneridae</taxon>
        <taxon>Pentapetalae</taxon>
        <taxon>asterids</taxon>
        <taxon>campanulids</taxon>
        <taxon>Asterales</taxon>
        <taxon>Asteraceae</taxon>
        <taxon>Asteroideae</taxon>
        <taxon>Heliantheae alliance</taxon>
        <taxon>Millerieae</taxon>
        <taxon>Smallanthus</taxon>
    </lineage>
</organism>
<accession>A0ACB9FYJ5</accession>
<dbReference type="Proteomes" id="UP001056120">
    <property type="component" value="Linkage Group LG15"/>
</dbReference>
<keyword evidence="2" id="KW-1185">Reference proteome</keyword>
<reference evidence="2" key="1">
    <citation type="journal article" date="2022" name="Mol. Ecol. Resour.">
        <title>The genomes of chicory, endive, great burdock and yacon provide insights into Asteraceae palaeo-polyploidization history and plant inulin production.</title>
        <authorList>
            <person name="Fan W."/>
            <person name="Wang S."/>
            <person name="Wang H."/>
            <person name="Wang A."/>
            <person name="Jiang F."/>
            <person name="Liu H."/>
            <person name="Zhao H."/>
            <person name="Xu D."/>
            <person name="Zhang Y."/>
        </authorList>
    </citation>
    <scope>NUCLEOTIDE SEQUENCE [LARGE SCALE GENOMIC DNA]</scope>
    <source>
        <strain evidence="2">cv. Yunnan</strain>
    </source>
</reference>